<name>A0A0W1SR47_9EURY</name>
<evidence type="ECO:0000313" key="3">
    <source>
        <dbReference type="Proteomes" id="UP000053157"/>
    </source>
</evidence>
<dbReference type="Proteomes" id="UP000053157">
    <property type="component" value="Unassembled WGS sequence"/>
</dbReference>
<reference evidence="2 3" key="1">
    <citation type="submission" date="2015-12" db="EMBL/GenBank/DDBJ databases">
        <title>Haloferax profundi sp. nov. isolated from the Discovery deep brine-seawater interface in the Red Sea.</title>
        <authorList>
            <person name="Zhang G."/>
            <person name="Stingl U."/>
            <person name="Rashid M."/>
        </authorList>
    </citation>
    <scope>NUCLEOTIDE SEQUENCE [LARGE SCALE GENOMIC DNA]</scope>
    <source>
        <strain evidence="2 3">SB29</strain>
    </source>
</reference>
<dbReference type="AlphaFoldDB" id="A0A0W1SR47"/>
<evidence type="ECO:0000313" key="2">
    <source>
        <dbReference type="EMBL" id="KTG28672.1"/>
    </source>
</evidence>
<gene>
    <name evidence="2" type="ORF">AUR66_11520</name>
</gene>
<keyword evidence="3" id="KW-1185">Reference proteome</keyword>
<feature type="region of interest" description="Disordered" evidence="1">
    <location>
        <begin position="153"/>
        <end position="184"/>
    </location>
</feature>
<protein>
    <submittedName>
        <fullName evidence="2">Uncharacterized protein</fullName>
    </submittedName>
</protein>
<comment type="caution">
    <text evidence="2">The sequence shown here is derived from an EMBL/GenBank/DDBJ whole genome shotgun (WGS) entry which is preliminary data.</text>
</comment>
<dbReference type="EMBL" id="LOPV01000120">
    <property type="protein sequence ID" value="KTG28672.1"/>
    <property type="molecule type" value="Genomic_DNA"/>
</dbReference>
<accession>A0A0W1SR47</accession>
<evidence type="ECO:0000256" key="1">
    <source>
        <dbReference type="SAM" id="MobiDB-lite"/>
    </source>
</evidence>
<sequence>MTRVLVKGPETALADVQADWDEEENLIDSNLAFYDLKHLQHRNYEFAYPTFDSLSKDPVQLPSKGDVINYLHGGNDIVIRLPNTSKFHLEGEDHDGNEEWFEFNPFAWLPIGVGLNEEKSGDLVTAEPEWEWYFDDDFHWETVLQLGAAIRNTGSGYHDPRPPKSGPAPKSRSMPPPSAYFPSPSIQELASNNVNGLLAATVKFRSERPINGGFKESDGQIYFLPPHPSRDSGEFIRGILEREYGFDVEHQPDWVEHYALPNEDEFRNRIEQIEMEISDIESGVQEARRYRSILFEGDDELEEMVPEVLRRLGLDVDGEVPGGRDGAIKLEDQTFILEITGQSDGVDHQKIRQLEDHLDDTASEGYGTNRTGLLIFNHFKYRDPTNRQLTTANFKDRLEKRDCKLLTTVDLYQILCDYEREEIDTEHVVGMLTSGDTIIRANNPLCQSAGQTESRLGRLRRRLSEIM</sequence>
<organism evidence="2 3">
    <name type="scientific">Haloferax profundi</name>
    <dbReference type="NCBI Taxonomy" id="1544718"/>
    <lineage>
        <taxon>Archaea</taxon>
        <taxon>Methanobacteriati</taxon>
        <taxon>Methanobacteriota</taxon>
        <taxon>Stenosarchaea group</taxon>
        <taxon>Halobacteria</taxon>
        <taxon>Halobacteriales</taxon>
        <taxon>Haloferacaceae</taxon>
        <taxon>Haloferax</taxon>
    </lineage>
</organism>
<proteinExistence type="predicted"/>